<evidence type="ECO:0000313" key="1">
    <source>
        <dbReference type="EMBL" id="GER26084.1"/>
    </source>
</evidence>
<dbReference type="EMBL" id="BKCP01000669">
    <property type="protein sequence ID" value="GER26084.1"/>
    <property type="molecule type" value="Genomic_DNA"/>
</dbReference>
<protein>
    <submittedName>
        <fullName evidence="1">Major capsid protein</fullName>
    </submittedName>
</protein>
<accession>A0A5A7P0J9</accession>
<comment type="caution">
    <text evidence="1">The sequence shown here is derived from an EMBL/GenBank/DDBJ whole genome shotgun (WGS) entry which is preliminary data.</text>
</comment>
<sequence length="472" mass="54032">MYEGTDDVVLQWWFYEICKNASGLICIKVDNSNSTIPRMLKWKAEKSVDKDFLVRKFSFFRPDQFSNVVPTEEEIESLHLQNLFVEKNEFVRREPIGRNDRFVPSTSSIYDEQLRNLTSSRCNYWMILLFHSFSVKVFEEFKVVHSTLKELHDMMDSNVNVENIHGKDVHHDRFTMLPSDKFINKSDVHIGDHDVSQHNQVGKFDSNGDEVSTFQSPEVVVQDSDTEEPFCQNLNGIQPADCEVKDSYVKDAHLANKGVDYVENSEISGDEVLNVDQASFKLSVLYSVDLIQNLEVELHDLAATDVDFDHKIISQSNLEDDQLQLGIECHLNKSGDPKCCSPIFNYLRNLAFHSSPVVVESVTTSDLIFHQMMRNTMELFTGDGAYVGKQLTDPLDVVFVDSLPAQEDGGLKIPTEWDVEYIHNRYAYFLYEHGCKKLANGYESEDDSPEVMPPESRKSNAVNVINTFISQM</sequence>
<keyword evidence="2" id="KW-1185">Reference proteome</keyword>
<proteinExistence type="predicted"/>
<evidence type="ECO:0000313" key="2">
    <source>
        <dbReference type="Proteomes" id="UP000325081"/>
    </source>
</evidence>
<reference evidence="2" key="1">
    <citation type="journal article" date="2019" name="Curr. Biol.">
        <title>Genome Sequence of Striga asiatica Provides Insight into the Evolution of Plant Parasitism.</title>
        <authorList>
            <person name="Yoshida S."/>
            <person name="Kim S."/>
            <person name="Wafula E.K."/>
            <person name="Tanskanen J."/>
            <person name="Kim Y.M."/>
            <person name="Honaas L."/>
            <person name="Yang Z."/>
            <person name="Spallek T."/>
            <person name="Conn C.E."/>
            <person name="Ichihashi Y."/>
            <person name="Cheong K."/>
            <person name="Cui S."/>
            <person name="Der J.P."/>
            <person name="Gundlach H."/>
            <person name="Jiao Y."/>
            <person name="Hori C."/>
            <person name="Ishida J.K."/>
            <person name="Kasahara H."/>
            <person name="Kiba T."/>
            <person name="Kim M.S."/>
            <person name="Koo N."/>
            <person name="Laohavisit A."/>
            <person name="Lee Y.H."/>
            <person name="Lumba S."/>
            <person name="McCourt P."/>
            <person name="Mortimer J.C."/>
            <person name="Mutuku J.M."/>
            <person name="Nomura T."/>
            <person name="Sasaki-Sekimoto Y."/>
            <person name="Seto Y."/>
            <person name="Wang Y."/>
            <person name="Wakatake T."/>
            <person name="Sakakibara H."/>
            <person name="Demura T."/>
            <person name="Yamaguchi S."/>
            <person name="Yoneyama K."/>
            <person name="Manabe R.I."/>
            <person name="Nelson D.C."/>
            <person name="Schulman A.H."/>
            <person name="Timko M.P."/>
            <person name="dePamphilis C.W."/>
            <person name="Choi D."/>
            <person name="Shirasu K."/>
        </authorList>
    </citation>
    <scope>NUCLEOTIDE SEQUENCE [LARGE SCALE GENOMIC DNA]</scope>
    <source>
        <strain evidence="2">cv. UVA1</strain>
    </source>
</reference>
<dbReference type="AlphaFoldDB" id="A0A5A7P0J9"/>
<gene>
    <name evidence="1" type="ORF">STAS_01706</name>
</gene>
<dbReference type="Proteomes" id="UP000325081">
    <property type="component" value="Unassembled WGS sequence"/>
</dbReference>
<dbReference type="OrthoDB" id="1305350at2759"/>
<feature type="non-terminal residue" evidence="1">
    <location>
        <position position="472"/>
    </location>
</feature>
<organism evidence="1 2">
    <name type="scientific">Striga asiatica</name>
    <name type="common">Asiatic witchweed</name>
    <name type="synonym">Buchnera asiatica</name>
    <dbReference type="NCBI Taxonomy" id="4170"/>
    <lineage>
        <taxon>Eukaryota</taxon>
        <taxon>Viridiplantae</taxon>
        <taxon>Streptophyta</taxon>
        <taxon>Embryophyta</taxon>
        <taxon>Tracheophyta</taxon>
        <taxon>Spermatophyta</taxon>
        <taxon>Magnoliopsida</taxon>
        <taxon>eudicotyledons</taxon>
        <taxon>Gunneridae</taxon>
        <taxon>Pentapetalae</taxon>
        <taxon>asterids</taxon>
        <taxon>lamiids</taxon>
        <taxon>Lamiales</taxon>
        <taxon>Orobanchaceae</taxon>
        <taxon>Buchnereae</taxon>
        <taxon>Striga</taxon>
    </lineage>
</organism>
<name>A0A5A7P0J9_STRAF</name>